<reference evidence="1 2" key="2">
    <citation type="journal article" date="2010" name="J. Bacteriol.">
        <title>Complete genome sequence of Beijerinckia indica subsp. indica.</title>
        <authorList>
            <person name="Tamas I."/>
            <person name="Dedysh S.N."/>
            <person name="Liesack W."/>
            <person name="Stott M.B."/>
            <person name="Alam M."/>
            <person name="Murrell J.C."/>
            <person name="Dunfield P.F."/>
        </authorList>
    </citation>
    <scope>NUCLEOTIDE SEQUENCE [LARGE SCALE GENOMIC DNA]</scope>
    <source>
        <strain evidence="2">ATCC 9039 / DSM 1715 / NCIMB 8712</strain>
    </source>
</reference>
<proteinExistence type="predicted"/>
<accession>B2IGX1</accession>
<name>B2IGX1_BEII9</name>
<dbReference type="STRING" id="395963.Bind_3665"/>
<evidence type="ECO:0000313" key="2">
    <source>
        <dbReference type="Proteomes" id="UP000001695"/>
    </source>
</evidence>
<dbReference type="EMBL" id="CP001016">
    <property type="protein sequence ID" value="ACB97217.1"/>
    <property type="molecule type" value="Genomic_DNA"/>
</dbReference>
<dbReference type="AlphaFoldDB" id="B2IGX1"/>
<evidence type="ECO:0000313" key="1">
    <source>
        <dbReference type="EMBL" id="ACB97217.1"/>
    </source>
</evidence>
<keyword evidence="2" id="KW-1185">Reference proteome</keyword>
<dbReference type="Proteomes" id="UP000001695">
    <property type="component" value="Chromosome"/>
</dbReference>
<protein>
    <submittedName>
        <fullName evidence="1">Uncharacterized protein</fullName>
    </submittedName>
</protein>
<reference evidence="2" key="1">
    <citation type="submission" date="2008-03" db="EMBL/GenBank/DDBJ databases">
        <title>Complete sequence of chromosome of Beijerinckia indica subsp. indica ATCC 9039.</title>
        <authorList>
            <consortium name="US DOE Joint Genome Institute"/>
            <person name="Copeland A."/>
            <person name="Lucas S."/>
            <person name="Lapidus A."/>
            <person name="Glavina del Rio T."/>
            <person name="Dalin E."/>
            <person name="Tice H."/>
            <person name="Bruce D."/>
            <person name="Goodwin L."/>
            <person name="Pitluck S."/>
            <person name="LaButti K."/>
            <person name="Schmutz J."/>
            <person name="Larimer F."/>
            <person name="Land M."/>
            <person name="Hauser L."/>
            <person name="Kyrpides N."/>
            <person name="Mikhailova N."/>
            <person name="Dunfield P.F."/>
            <person name="Dedysh S.N."/>
            <person name="Liesack W."/>
            <person name="Saw J.H."/>
            <person name="Alam M."/>
            <person name="Chen Y."/>
            <person name="Murrell J.C."/>
            <person name="Richardson P."/>
        </authorList>
    </citation>
    <scope>NUCLEOTIDE SEQUENCE [LARGE SCALE GENOMIC DNA]</scope>
    <source>
        <strain evidence="2">ATCC 9039 / DSM 1715 / NCIMB 8712</strain>
    </source>
</reference>
<dbReference type="HOGENOM" id="CLU_167438_1_0_5"/>
<sequence>MMDDPATKPIAIGIPWYTRAAYPDILEIMVDSATFPRDFDEWRQKAEATEMRVESEGTAAVRAMIDPEEFPHWCHTHGLRMDGEARGKFASLTAFNAVKSAH</sequence>
<organism evidence="1 2">
    <name type="scientific">Beijerinckia indica subsp. indica (strain ATCC 9039 / DSM 1715 / NCIMB 8712)</name>
    <dbReference type="NCBI Taxonomy" id="395963"/>
    <lineage>
        <taxon>Bacteria</taxon>
        <taxon>Pseudomonadati</taxon>
        <taxon>Pseudomonadota</taxon>
        <taxon>Alphaproteobacteria</taxon>
        <taxon>Hyphomicrobiales</taxon>
        <taxon>Beijerinckiaceae</taxon>
        <taxon>Beijerinckia</taxon>
    </lineage>
</organism>
<dbReference type="RefSeq" id="WP_012386565.1">
    <property type="nucleotide sequence ID" value="NC_010581.1"/>
</dbReference>
<dbReference type="eggNOG" id="ENOG5033I30">
    <property type="taxonomic scope" value="Bacteria"/>
</dbReference>
<gene>
    <name evidence="1" type="ordered locus">Bind_3665</name>
</gene>
<dbReference type="KEGG" id="bid:Bind_3665"/>